<evidence type="ECO:0000256" key="1">
    <source>
        <dbReference type="ARBA" id="ARBA00008428"/>
    </source>
</evidence>
<gene>
    <name evidence="14" type="ORF">SAMN02745166_02209</name>
</gene>
<feature type="domain" description="SF4 helicase" evidence="13">
    <location>
        <begin position="214"/>
        <end position="485"/>
    </location>
</feature>
<evidence type="ECO:0000256" key="2">
    <source>
        <dbReference type="ARBA" id="ARBA00022515"/>
    </source>
</evidence>
<keyword evidence="5" id="KW-0378">Hydrolase</keyword>
<keyword evidence="3" id="KW-0235">DNA replication</keyword>
<dbReference type="PROSITE" id="PS51199">
    <property type="entry name" value="SF4_HELICASE"/>
    <property type="match status" value="1"/>
</dbReference>
<evidence type="ECO:0000259" key="13">
    <source>
        <dbReference type="PROSITE" id="PS51199"/>
    </source>
</evidence>
<dbReference type="GO" id="GO:0006269">
    <property type="term" value="P:DNA replication, synthesis of primer"/>
    <property type="evidence" value="ECO:0007669"/>
    <property type="project" value="UniProtKB-KW"/>
</dbReference>
<organism evidence="14 15">
    <name type="scientific">Prosthecobacter debontii</name>
    <dbReference type="NCBI Taxonomy" id="48467"/>
    <lineage>
        <taxon>Bacteria</taxon>
        <taxon>Pseudomonadati</taxon>
        <taxon>Verrucomicrobiota</taxon>
        <taxon>Verrucomicrobiia</taxon>
        <taxon>Verrucomicrobiales</taxon>
        <taxon>Verrucomicrobiaceae</taxon>
        <taxon>Prosthecobacter</taxon>
    </lineage>
</organism>
<dbReference type="GO" id="GO:1990077">
    <property type="term" value="C:primosome complex"/>
    <property type="evidence" value="ECO:0007669"/>
    <property type="project" value="UniProtKB-KW"/>
</dbReference>
<keyword evidence="4" id="KW-0547">Nucleotide-binding</keyword>
<evidence type="ECO:0000313" key="15">
    <source>
        <dbReference type="Proteomes" id="UP000190774"/>
    </source>
</evidence>
<dbReference type="Gene3D" id="1.10.860.10">
    <property type="entry name" value="DNAb Helicase, Chain A"/>
    <property type="match status" value="1"/>
</dbReference>
<evidence type="ECO:0000256" key="8">
    <source>
        <dbReference type="ARBA" id="ARBA00023125"/>
    </source>
</evidence>
<keyword evidence="2" id="KW-0639">Primosome</keyword>
<evidence type="ECO:0000256" key="11">
    <source>
        <dbReference type="ARBA" id="ARBA00048954"/>
    </source>
</evidence>
<dbReference type="Pfam" id="PF00772">
    <property type="entry name" value="DnaB"/>
    <property type="match status" value="1"/>
</dbReference>
<accession>A0A1T4XZL6</accession>
<evidence type="ECO:0000256" key="9">
    <source>
        <dbReference type="ARBA" id="ARBA00023235"/>
    </source>
</evidence>
<dbReference type="InterPro" id="IPR027417">
    <property type="entry name" value="P-loop_NTPase"/>
</dbReference>
<dbReference type="InterPro" id="IPR007694">
    <property type="entry name" value="DNA_helicase_DnaB-like_C"/>
</dbReference>
<dbReference type="SUPFAM" id="SSF48024">
    <property type="entry name" value="N-terminal domain of DnaB helicase"/>
    <property type="match status" value="1"/>
</dbReference>
<evidence type="ECO:0000256" key="4">
    <source>
        <dbReference type="ARBA" id="ARBA00022741"/>
    </source>
</evidence>
<dbReference type="PANTHER" id="PTHR30153">
    <property type="entry name" value="REPLICATIVE DNA HELICASE DNAB"/>
    <property type="match status" value="1"/>
</dbReference>
<comment type="catalytic activity">
    <reaction evidence="11">
        <text>ATP + H2O = ADP + phosphate + H(+)</text>
        <dbReference type="Rhea" id="RHEA:13065"/>
        <dbReference type="ChEBI" id="CHEBI:15377"/>
        <dbReference type="ChEBI" id="CHEBI:15378"/>
        <dbReference type="ChEBI" id="CHEBI:30616"/>
        <dbReference type="ChEBI" id="CHEBI:43474"/>
        <dbReference type="ChEBI" id="CHEBI:456216"/>
        <dbReference type="EC" id="5.6.2.3"/>
    </reaction>
</comment>
<keyword evidence="9" id="KW-0413">Isomerase</keyword>
<dbReference type="GO" id="GO:0043139">
    <property type="term" value="F:5'-3' DNA helicase activity"/>
    <property type="evidence" value="ECO:0007669"/>
    <property type="project" value="UniProtKB-EC"/>
</dbReference>
<evidence type="ECO:0000256" key="6">
    <source>
        <dbReference type="ARBA" id="ARBA00022806"/>
    </source>
</evidence>
<evidence type="ECO:0000256" key="10">
    <source>
        <dbReference type="ARBA" id="ARBA00044969"/>
    </source>
</evidence>
<protein>
    <recommendedName>
        <fullName evidence="10">DNA 5'-3' helicase</fullName>
        <ecNumber evidence="10">5.6.2.3</ecNumber>
    </recommendedName>
</protein>
<keyword evidence="15" id="KW-1185">Reference proteome</keyword>
<dbReference type="Gene3D" id="3.40.50.300">
    <property type="entry name" value="P-loop containing nucleotide triphosphate hydrolases"/>
    <property type="match status" value="1"/>
</dbReference>
<feature type="region of interest" description="Disordered" evidence="12">
    <location>
        <begin position="432"/>
        <end position="451"/>
    </location>
</feature>
<dbReference type="PANTHER" id="PTHR30153:SF2">
    <property type="entry name" value="REPLICATIVE DNA HELICASE"/>
    <property type="match status" value="1"/>
</dbReference>
<proteinExistence type="inferred from homology"/>
<comment type="similarity">
    <text evidence="1">Belongs to the helicase family. DnaB subfamily.</text>
</comment>
<dbReference type="InterPro" id="IPR016136">
    <property type="entry name" value="DNA_helicase_N/primase_C"/>
</dbReference>
<dbReference type="GO" id="GO:0005829">
    <property type="term" value="C:cytosol"/>
    <property type="evidence" value="ECO:0007669"/>
    <property type="project" value="TreeGrafter"/>
</dbReference>
<sequence length="485" mass="54362">MIPQPANPYGRTRFETASAEELLQRIHSPQPLPHSEEAEIAVIAAWMWHPHLLDEGGVQPSAFYHQPRRIIAMELMALHHAGKLPVHEGQFDAALFTHHLRSRGLLDQAGGATAIIELATALPVPGHYPHYRKILTECFQRRQLIHRLLLGIDRLQNLGRLGQAEHETVASITADLHTQLSEIETDDDSADLPCRPISEIIHSVVDKAEFRASNPGVLPGLSTGLARLDELTGGLQRGRLWAVLAESSEGKSSLCRQIVEEACKQGHVGVIYTYEMMDDEEAGRMICSQGIVRSSTLKSGQFTRAELQGFQQACQDIQGWSVAIVDVAGRYIEDIQRDILRRRRRLREGQELVVMIDYIQLALTRKDCSSRQREIAHITGSTKQCAKRAQCTILMPSQVNKDGEAREAMDIEQDADVELKILNPMKNQVKQEHWKKGRPDAPPPVPEDDPTRRLIQLAKNRDGPRGDAFPARLVGQHFRFQAMGE</sequence>
<keyword evidence="8" id="KW-0238">DNA-binding</keyword>
<dbReference type="GO" id="GO:0003677">
    <property type="term" value="F:DNA binding"/>
    <property type="evidence" value="ECO:0007669"/>
    <property type="project" value="UniProtKB-KW"/>
</dbReference>
<dbReference type="Pfam" id="PF03796">
    <property type="entry name" value="DnaB_C"/>
    <property type="match status" value="1"/>
</dbReference>
<evidence type="ECO:0000256" key="5">
    <source>
        <dbReference type="ARBA" id="ARBA00022801"/>
    </source>
</evidence>
<evidence type="ECO:0000256" key="12">
    <source>
        <dbReference type="SAM" id="MobiDB-lite"/>
    </source>
</evidence>
<dbReference type="EC" id="5.6.2.3" evidence="10"/>
<evidence type="ECO:0000256" key="7">
    <source>
        <dbReference type="ARBA" id="ARBA00022840"/>
    </source>
</evidence>
<keyword evidence="7" id="KW-0067">ATP-binding</keyword>
<dbReference type="SUPFAM" id="SSF52540">
    <property type="entry name" value="P-loop containing nucleoside triphosphate hydrolases"/>
    <property type="match status" value="1"/>
</dbReference>
<dbReference type="STRING" id="48467.SAMN02745166_02209"/>
<reference evidence="15" key="1">
    <citation type="submission" date="2017-02" db="EMBL/GenBank/DDBJ databases">
        <authorList>
            <person name="Varghese N."/>
            <person name="Submissions S."/>
        </authorList>
    </citation>
    <scope>NUCLEOTIDE SEQUENCE [LARGE SCALE GENOMIC DNA]</scope>
    <source>
        <strain evidence="15">ATCC 700200</strain>
    </source>
</reference>
<dbReference type="Proteomes" id="UP000190774">
    <property type="component" value="Unassembled WGS sequence"/>
</dbReference>
<dbReference type="AlphaFoldDB" id="A0A1T4XZL6"/>
<evidence type="ECO:0000256" key="3">
    <source>
        <dbReference type="ARBA" id="ARBA00022705"/>
    </source>
</evidence>
<dbReference type="EMBL" id="FUYE01000006">
    <property type="protein sequence ID" value="SKA94803.1"/>
    <property type="molecule type" value="Genomic_DNA"/>
</dbReference>
<keyword evidence="6 14" id="KW-0347">Helicase</keyword>
<dbReference type="RefSeq" id="WP_176159356.1">
    <property type="nucleotide sequence ID" value="NZ_FUYE01000006.1"/>
</dbReference>
<dbReference type="GO" id="GO:0016787">
    <property type="term" value="F:hydrolase activity"/>
    <property type="evidence" value="ECO:0007669"/>
    <property type="project" value="UniProtKB-KW"/>
</dbReference>
<name>A0A1T4XZL6_9BACT</name>
<dbReference type="InterPro" id="IPR036185">
    <property type="entry name" value="DNA_heli_DnaB-like_N_sf"/>
</dbReference>
<evidence type="ECO:0000313" key="14">
    <source>
        <dbReference type="EMBL" id="SKA94803.1"/>
    </source>
</evidence>
<dbReference type="InterPro" id="IPR007693">
    <property type="entry name" value="DNA_helicase_DnaB-like_N"/>
</dbReference>
<dbReference type="GO" id="GO:0005524">
    <property type="term" value="F:ATP binding"/>
    <property type="evidence" value="ECO:0007669"/>
    <property type="project" value="UniProtKB-KW"/>
</dbReference>